<organism evidence="1 2">
    <name type="scientific">Phytophthora infestans</name>
    <name type="common">Potato late blight agent</name>
    <name type="synonym">Botrytis infestans</name>
    <dbReference type="NCBI Taxonomy" id="4787"/>
    <lineage>
        <taxon>Eukaryota</taxon>
        <taxon>Sar</taxon>
        <taxon>Stramenopiles</taxon>
        <taxon>Oomycota</taxon>
        <taxon>Peronosporomycetes</taxon>
        <taxon>Peronosporales</taxon>
        <taxon>Peronosporaceae</taxon>
        <taxon>Phytophthora</taxon>
    </lineage>
</organism>
<dbReference type="EMBL" id="JAACNO010000644">
    <property type="protein sequence ID" value="KAF4146176.1"/>
    <property type="molecule type" value="Genomic_DNA"/>
</dbReference>
<protein>
    <submittedName>
        <fullName evidence="1">Uncharacterized protein</fullName>
    </submittedName>
</protein>
<accession>A0A8S9UYI2</accession>
<reference evidence="1" key="1">
    <citation type="submission" date="2020-03" db="EMBL/GenBank/DDBJ databases">
        <title>Hybrid Assembly of Korean Phytophthora infestans isolates.</title>
        <authorList>
            <person name="Prokchorchik M."/>
            <person name="Lee Y."/>
            <person name="Seo J."/>
            <person name="Cho J.-H."/>
            <person name="Park Y.-E."/>
            <person name="Jang D.-C."/>
            <person name="Im J.-S."/>
            <person name="Choi J.-G."/>
            <person name="Park H.-J."/>
            <person name="Lee G.-B."/>
            <person name="Lee Y.-G."/>
            <person name="Hong S.-Y."/>
            <person name="Cho K."/>
            <person name="Sohn K.H."/>
        </authorList>
    </citation>
    <scope>NUCLEOTIDE SEQUENCE</scope>
    <source>
        <strain evidence="1">KR_2_A2</strain>
    </source>
</reference>
<evidence type="ECO:0000313" key="1">
    <source>
        <dbReference type="EMBL" id="KAF4146176.1"/>
    </source>
</evidence>
<proteinExistence type="predicted"/>
<dbReference type="Proteomes" id="UP000704712">
    <property type="component" value="Unassembled WGS sequence"/>
</dbReference>
<dbReference type="AlphaFoldDB" id="A0A8S9UYI2"/>
<gene>
    <name evidence="1" type="ORF">GN958_ATG04651</name>
</gene>
<name>A0A8S9UYI2_PHYIN</name>
<comment type="caution">
    <text evidence="1">The sequence shown here is derived from an EMBL/GenBank/DDBJ whole genome shotgun (WGS) entry which is preliminary data.</text>
</comment>
<evidence type="ECO:0000313" key="2">
    <source>
        <dbReference type="Proteomes" id="UP000704712"/>
    </source>
</evidence>
<sequence>MVFGYGSESTVLLLLRRRDFCCLCTYTISRYSPKPFCEARCKREIEEELERELLVGLFDARCYG</sequence>